<evidence type="ECO:0000313" key="1">
    <source>
        <dbReference type="EMBL" id="KAK7847819.1"/>
    </source>
</evidence>
<accession>A0AAW0LAG7</accession>
<reference evidence="1 2" key="1">
    <citation type="journal article" date="2018" name="Sci. Data">
        <title>The draft genome sequence of cork oak.</title>
        <authorList>
            <person name="Ramos A.M."/>
            <person name="Usie A."/>
            <person name="Barbosa P."/>
            <person name="Barros P.M."/>
            <person name="Capote T."/>
            <person name="Chaves I."/>
            <person name="Simoes F."/>
            <person name="Abreu I."/>
            <person name="Carrasquinho I."/>
            <person name="Faro C."/>
            <person name="Guimaraes J.B."/>
            <person name="Mendonca D."/>
            <person name="Nobrega F."/>
            <person name="Rodrigues L."/>
            <person name="Saibo N.J.M."/>
            <person name="Varela M.C."/>
            <person name="Egas C."/>
            <person name="Matos J."/>
            <person name="Miguel C.M."/>
            <person name="Oliveira M.M."/>
            <person name="Ricardo C.P."/>
            <person name="Goncalves S."/>
        </authorList>
    </citation>
    <scope>NUCLEOTIDE SEQUENCE [LARGE SCALE GENOMIC DNA]</scope>
    <source>
        <strain evidence="2">cv. HL8</strain>
    </source>
</reference>
<protein>
    <submittedName>
        <fullName evidence="1">Ndr1/hin1-like protein 3</fullName>
    </submittedName>
</protein>
<dbReference type="AlphaFoldDB" id="A0AAW0LAG7"/>
<organism evidence="1 2">
    <name type="scientific">Quercus suber</name>
    <name type="common">Cork oak</name>
    <dbReference type="NCBI Taxonomy" id="58331"/>
    <lineage>
        <taxon>Eukaryota</taxon>
        <taxon>Viridiplantae</taxon>
        <taxon>Streptophyta</taxon>
        <taxon>Embryophyta</taxon>
        <taxon>Tracheophyta</taxon>
        <taxon>Spermatophyta</taxon>
        <taxon>Magnoliopsida</taxon>
        <taxon>eudicotyledons</taxon>
        <taxon>Gunneridae</taxon>
        <taxon>Pentapetalae</taxon>
        <taxon>rosids</taxon>
        <taxon>fabids</taxon>
        <taxon>Fagales</taxon>
        <taxon>Fagaceae</taxon>
        <taxon>Quercus</taxon>
    </lineage>
</organism>
<gene>
    <name evidence="1" type="primary">NHL3_3</name>
    <name evidence="1" type="ORF">CFP56_006123</name>
</gene>
<comment type="caution">
    <text evidence="1">The sequence shown here is derived from an EMBL/GenBank/DDBJ whole genome shotgun (WGS) entry which is preliminary data.</text>
</comment>
<name>A0AAW0LAG7_QUESU</name>
<sequence length="104" mass="11505">MVKYGFKITFVNIEIIHERVVGALDSLVDSNVNLVSIPDGLGAEDGRNDLGKISLKLNLRIRPKLGWIKVWTFKPKVKCGLNVPLKSNGTSSIAFETTKCSYDL</sequence>
<dbReference type="Proteomes" id="UP000237347">
    <property type="component" value="Unassembled WGS sequence"/>
</dbReference>
<proteinExistence type="predicted"/>
<evidence type="ECO:0000313" key="2">
    <source>
        <dbReference type="Proteomes" id="UP000237347"/>
    </source>
</evidence>
<dbReference type="EMBL" id="PKMF04000135">
    <property type="protein sequence ID" value="KAK7847819.1"/>
    <property type="molecule type" value="Genomic_DNA"/>
</dbReference>
<keyword evidence="2" id="KW-1185">Reference proteome</keyword>